<evidence type="ECO:0000313" key="4">
    <source>
        <dbReference type="Proteomes" id="UP001201262"/>
    </source>
</evidence>
<dbReference type="PANTHER" id="PTHR35585:SF3">
    <property type="entry name" value="HEMERYTHRIN-LIKE DOMAIN-CONTAINING PROTEIN"/>
    <property type="match status" value="1"/>
</dbReference>
<evidence type="ECO:0000313" key="3">
    <source>
        <dbReference type="EMBL" id="KAH8703065.1"/>
    </source>
</evidence>
<feature type="domain" description="Hemerythrin-like" evidence="2">
    <location>
        <begin position="5"/>
        <end position="107"/>
    </location>
</feature>
<feature type="region of interest" description="Disordered" evidence="1">
    <location>
        <begin position="59"/>
        <end position="84"/>
    </location>
</feature>
<dbReference type="RefSeq" id="XP_046076083.1">
    <property type="nucleotide sequence ID" value="XM_046217819.1"/>
</dbReference>
<evidence type="ECO:0000256" key="1">
    <source>
        <dbReference type="SAM" id="MobiDB-lite"/>
    </source>
</evidence>
<gene>
    <name evidence="3" type="ORF">BGW36DRAFT_393518</name>
</gene>
<name>A0AAD4L052_9EURO</name>
<dbReference type="PANTHER" id="PTHR35585">
    <property type="entry name" value="HHE DOMAIN PROTEIN (AFU_ORTHOLOGUE AFUA_4G00730)"/>
    <property type="match status" value="1"/>
</dbReference>
<accession>A0AAD4L052</accession>
<comment type="caution">
    <text evidence="3">The sequence shown here is derived from an EMBL/GenBank/DDBJ whole genome shotgun (WGS) entry which is preliminary data.</text>
</comment>
<dbReference type="Pfam" id="PF01814">
    <property type="entry name" value="Hemerythrin"/>
    <property type="match status" value="1"/>
</dbReference>
<protein>
    <recommendedName>
        <fullName evidence="2">Hemerythrin-like domain-containing protein</fullName>
    </recommendedName>
</protein>
<dbReference type="EMBL" id="JAJTJA010000002">
    <property type="protein sequence ID" value="KAH8703065.1"/>
    <property type="molecule type" value="Genomic_DNA"/>
</dbReference>
<proteinExistence type="predicted"/>
<keyword evidence="4" id="KW-1185">Reference proteome</keyword>
<feature type="compositionally biased region" description="Basic and acidic residues" evidence="1">
    <location>
        <begin position="59"/>
        <end position="78"/>
    </location>
</feature>
<reference evidence="3" key="1">
    <citation type="submission" date="2021-12" db="EMBL/GenBank/DDBJ databases">
        <title>Convergent genome expansion in fungi linked to evolution of root-endophyte symbiosis.</title>
        <authorList>
            <consortium name="DOE Joint Genome Institute"/>
            <person name="Ke Y.-H."/>
            <person name="Bonito G."/>
            <person name="Liao H.-L."/>
            <person name="Looney B."/>
            <person name="Rojas-Flechas A."/>
            <person name="Nash J."/>
            <person name="Hameed K."/>
            <person name="Schadt C."/>
            <person name="Martin F."/>
            <person name="Crous P.W."/>
            <person name="Miettinen O."/>
            <person name="Magnuson J.K."/>
            <person name="Labbe J."/>
            <person name="Jacobson D."/>
            <person name="Doktycz M.J."/>
            <person name="Veneault-Fourrey C."/>
            <person name="Kuo A."/>
            <person name="Mondo S."/>
            <person name="Calhoun S."/>
            <person name="Riley R."/>
            <person name="Ohm R."/>
            <person name="LaButti K."/>
            <person name="Andreopoulos B."/>
            <person name="Pangilinan J."/>
            <person name="Nolan M."/>
            <person name="Tritt A."/>
            <person name="Clum A."/>
            <person name="Lipzen A."/>
            <person name="Daum C."/>
            <person name="Barry K."/>
            <person name="Grigoriev I.V."/>
            <person name="Vilgalys R."/>
        </authorList>
    </citation>
    <scope>NUCLEOTIDE SEQUENCE</scope>
    <source>
        <strain evidence="3">PMI_201</strain>
    </source>
</reference>
<dbReference type="GeneID" id="70248106"/>
<dbReference type="AlphaFoldDB" id="A0AAD4L052"/>
<organism evidence="3 4">
    <name type="scientific">Talaromyces proteolyticus</name>
    <dbReference type="NCBI Taxonomy" id="1131652"/>
    <lineage>
        <taxon>Eukaryota</taxon>
        <taxon>Fungi</taxon>
        <taxon>Dikarya</taxon>
        <taxon>Ascomycota</taxon>
        <taxon>Pezizomycotina</taxon>
        <taxon>Eurotiomycetes</taxon>
        <taxon>Eurotiomycetidae</taxon>
        <taxon>Eurotiales</taxon>
        <taxon>Trichocomaceae</taxon>
        <taxon>Talaromyces</taxon>
        <taxon>Talaromyces sect. Bacilispori</taxon>
    </lineage>
</organism>
<sequence>MHAISDTIKEDHRELEACYEKIDEKAIWQNQFAWELAHHLCAEELFIHPVFEKRLHNGKEIEHKDRGEHQTKLKKFQDTRSSNPSFIPAIHDLMKVLGPHIEEENFALPALEQMLSPQESDSMSHSFARTKILVPSRSHPSAPNNLPLIHQPR</sequence>
<feature type="region of interest" description="Disordered" evidence="1">
    <location>
        <begin position="117"/>
        <end position="153"/>
    </location>
</feature>
<dbReference type="InterPro" id="IPR012312">
    <property type="entry name" value="Hemerythrin-like"/>
</dbReference>
<feature type="compositionally biased region" description="Polar residues" evidence="1">
    <location>
        <begin position="117"/>
        <end position="127"/>
    </location>
</feature>
<dbReference type="Proteomes" id="UP001201262">
    <property type="component" value="Unassembled WGS sequence"/>
</dbReference>
<evidence type="ECO:0000259" key="2">
    <source>
        <dbReference type="Pfam" id="PF01814"/>
    </source>
</evidence>